<dbReference type="EMBL" id="FQXJ01000014">
    <property type="protein sequence ID" value="SHI26945.1"/>
    <property type="molecule type" value="Genomic_DNA"/>
</dbReference>
<dbReference type="Pfam" id="PF11300">
    <property type="entry name" value="DUF3102"/>
    <property type="match status" value="1"/>
</dbReference>
<keyword evidence="3" id="KW-1185">Reference proteome</keyword>
<feature type="coiled-coil region" evidence="1">
    <location>
        <begin position="176"/>
        <end position="248"/>
    </location>
</feature>
<proteinExistence type="predicted"/>
<accession>A0A1M5ZRI4</accession>
<protein>
    <recommendedName>
        <fullName evidence="4">Membrane-bound metallopeptidase</fullName>
    </recommendedName>
</protein>
<dbReference type="STRING" id="1121420.SAMN02746098_03587"/>
<evidence type="ECO:0000256" key="1">
    <source>
        <dbReference type="SAM" id="Coils"/>
    </source>
</evidence>
<dbReference type="InterPro" id="IPR021451">
    <property type="entry name" value="DUF3102"/>
</dbReference>
<keyword evidence="1" id="KW-0175">Coiled coil</keyword>
<evidence type="ECO:0008006" key="4">
    <source>
        <dbReference type="Google" id="ProtNLM"/>
    </source>
</evidence>
<reference evidence="3" key="1">
    <citation type="submission" date="2016-11" db="EMBL/GenBank/DDBJ databases">
        <authorList>
            <person name="Varghese N."/>
            <person name="Submissions S."/>
        </authorList>
    </citation>
    <scope>NUCLEOTIDE SEQUENCE [LARGE SCALE GENOMIC DNA]</scope>
    <source>
        <strain evidence="3">DSM 15449</strain>
    </source>
</reference>
<sequence length="327" mass="37149">MGQPSVLFLPNWTAGRNLAETFDRKFFTLAGLSSYSMKKALKGSAIIMNDLTTNRTPPVIASEINTIKYQTGKFLLTAAIEIGLRLKEAKGLLPYGEWGKWLEESFSYSQQTASKLMRIFEAYGTPQTVSLDAGIQVQELPNLNYTQALILLGIPAEERAEFIAELDVENMSTRELEKAVKDRNQALKERDQALKEKGDLQKTLDDQVNQITQLTTERDKLKTKAVELNQSQREMETKEVQLQSELNSIKKSTSYEDIRMMNKKLNEAQNKACANRVAFLYDSLDRTLKELTAELKNLSAKDPATYEAYRKKVLNFLTKGLKERTQQ</sequence>
<gene>
    <name evidence="2" type="ORF">SAMN02746098_03587</name>
</gene>
<organism evidence="2 3">
    <name type="scientific">Desulfosporosinus lacus DSM 15449</name>
    <dbReference type="NCBI Taxonomy" id="1121420"/>
    <lineage>
        <taxon>Bacteria</taxon>
        <taxon>Bacillati</taxon>
        <taxon>Bacillota</taxon>
        <taxon>Clostridia</taxon>
        <taxon>Eubacteriales</taxon>
        <taxon>Desulfitobacteriaceae</taxon>
        <taxon>Desulfosporosinus</taxon>
    </lineage>
</organism>
<dbReference type="Proteomes" id="UP000183954">
    <property type="component" value="Unassembled WGS sequence"/>
</dbReference>
<dbReference type="AlphaFoldDB" id="A0A1M5ZRI4"/>
<evidence type="ECO:0000313" key="3">
    <source>
        <dbReference type="Proteomes" id="UP000183954"/>
    </source>
</evidence>
<evidence type="ECO:0000313" key="2">
    <source>
        <dbReference type="EMBL" id="SHI26945.1"/>
    </source>
</evidence>
<name>A0A1M5ZRI4_9FIRM</name>